<dbReference type="PANTHER" id="PTHR30050:SF8">
    <property type="entry name" value="PRIMOSOMAL PROTEIN DNAI"/>
    <property type="match status" value="1"/>
</dbReference>
<proteinExistence type="predicted"/>
<dbReference type="EMBL" id="JAUBDH010000005">
    <property type="protein sequence ID" value="MDW0110378.1"/>
    <property type="molecule type" value="Genomic_DNA"/>
</dbReference>
<comment type="caution">
    <text evidence="3">The sequence shown here is derived from an EMBL/GenBank/DDBJ whole genome shotgun (WGS) entry which is preliminary data.</text>
</comment>
<feature type="domain" description="Chromosomal replication initiator protein DnaA ATPAse" evidence="1">
    <location>
        <begin position="166"/>
        <end position="236"/>
    </location>
</feature>
<dbReference type="InterPro" id="IPR013317">
    <property type="entry name" value="DnaA_dom"/>
</dbReference>
<dbReference type="SUPFAM" id="SSF52540">
    <property type="entry name" value="P-loop containing nucleoside triphosphate hydrolases"/>
    <property type="match status" value="1"/>
</dbReference>
<feature type="domain" description="Primosomal DnaI N-terminal" evidence="2">
    <location>
        <begin position="1"/>
        <end position="98"/>
    </location>
</feature>
<organism evidence="3 4">
    <name type="scientific">Sporosarcina aquimarina</name>
    <dbReference type="NCBI Taxonomy" id="114975"/>
    <lineage>
        <taxon>Bacteria</taxon>
        <taxon>Bacillati</taxon>
        <taxon>Bacillota</taxon>
        <taxon>Bacilli</taxon>
        <taxon>Bacillales</taxon>
        <taxon>Caryophanaceae</taxon>
        <taxon>Sporosarcina</taxon>
    </lineage>
</organism>
<dbReference type="InterPro" id="IPR027417">
    <property type="entry name" value="P-loop_NTPase"/>
</dbReference>
<dbReference type="CDD" id="cd00009">
    <property type="entry name" value="AAA"/>
    <property type="match status" value="1"/>
</dbReference>
<sequence length="317" mass="36567">MERIGDAMKRVINAPKLAARYDELRNEVLSNDKVQLFIEEHSEEIDKQVIERSLNKLYEYTTASHQCEKCTNLEGCINVMKGFEPKLIMNQGLIDVTYIRCPRKEIDDEKRAVNKMLDSLYMPKDVMAATLPDVDIFYDDSRIELVDMAEQFITQFEETGEVPEKGLYIYGEFGTGKSFILGALANELASRQIRTVVVYLPEFLREIKQSISDNSHNEKIEFVKKAKVLMIDDIGAESMTAWARDEVLGTILQYRMADQLPTFFTSNFTLDQLQNHLTFSQRGEKEPVKAARVMERIKMISDPVELKGNNRRVKKKE</sequence>
<dbReference type="Gene3D" id="3.40.50.300">
    <property type="entry name" value="P-loop containing nucleotide triphosphate hydrolases"/>
    <property type="match status" value="1"/>
</dbReference>
<dbReference type="PANTHER" id="PTHR30050">
    <property type="entry name" value="CHROMOSOMAL REPLICATION INITIATOR PROTEIN DNAA"/>
    <property type="match status" value="1"/>
</dbReference>
<dbReference type="NCBIfam" id="NF006505">
    <property type="entry name" value="PRK08939.1"/>
    <property type="match status" value="1"/>
</dbReference>
<dbReference type="Proteomes" id="UP001280629">
    <property type="component" value="Unassembled WGS sequence"/>
</dbReference>
<dbReference type="RefSeq" id="WP_317935932.1">
    <property type="nucleotide sequence ID" value="NZ_JAUBDH010000005.1"/>
</dbReference>
<evidence type="ECO:0000313" key="4">
    <source>
        <dbReference type="Proteomes" id="UP001280629"/>
    </source>
</evidence>
<name>A0ABU4G230_9BACL</name>
<gene>
    <name evidence="3" type="primary">dnaI</name>
    <name evidence="3" type="ORF">QT716_10050</name>
</gene>
<accession>A0ABU4G230</accession>
<keyword evidence="4" id="KW-1185">Reference proteome</keyword>
<reference evidence="3 4" key="1">
    <citation type="submission" date="2023-06" db="EMBL/GenBank/DDBJ databases">
        <title>Sporosarcina sp. nov., isolated from Korean traditional fermented seafood 'Jeotgal'.</title>
        <authorList>
            <person name="Yang A.-I."/>
            <person name="Shin N.-R."/>
        </authorList>
    </citation>
    <scope>NUCLEOTIDE SEQUENCE [LARGE SCALE GENOMIC DNA]</scope>
    <source>
        <strain evidence="3 4">KCTC3840</strain>
    </source>
</reference>
<dbReference type="InterPro" id="IPR009928">
    <property type="entry name" value="DnaI_N"/>
</dbReference>
<evidence type="ECO:0000313" key="3">
    <source>
        <dbReference type="EMBL" id="MDW0110378.1"/>
    </source>
</evidence>
<dbReference type="Pfam" id="PF00308">
    <property type="entry name" value="Bac_DnaA"/>
    <property type="match status" value="1"/>
</dbReference>
<dbReference type="Pfam" id="PF07319">
    <property type="entry name" value="DnaI_N"/>
    <property type="match status" value="1"/>
</dbReference>
<evidence type="ECO:0000259" key="1">
    <source>
        <dbReference type="Pfam" id="PF00308"/>
    </source>
</evidence>
<protein>
    <submittedName>
        <fullName evidence="3">Primosomal protein DnaI</fullName>
    </submittedName>
</protein>
<evidence type="ECO:0000259" key="2">
    <source>
        <dbReference type="Pfam" id="PF07319"/>
    </source>
</evidence>